<sequence>MSSISKFFIEVEAAVGLLEEKYRDQSRNREVQQLVGTQSMVINALKKIDEKIDGRLHTTASMATPWKGEFTLDLPREVFPVILNHIIQRNSYGHRYKESDAVIDVELTQLRKAVFIVDKMNLEGDLIAKAELLKKNFSGKEVAAERCEVVITESKPMGLKYRKNSEVLSVSFHYGYWN</sequence>
<evidence type="ECO:0000313" key="2">
    <source>
        <dbReference type="Proteomes" id="UP001159405"/>
    </source>
</evidence>
<protein>
    <submittedName>
        <fullName evidence="1">Uncharacterized protein</fullName>
    </submittedName>
</protein>
<dbReference type="EMBL" id="CALNXK010000070">
    <property type="protein sequence ID" value="CAH3142926.1"/>
    <property type="molecule type" value="Genomic_DNA"/>
</dbReference>
<reference evidence="1 2" key="1">
    <citation type="submission" date="2022-05" db="EMBL/GenBank/DDBJ databases">
        <authorList>
            <consortium name="Genoscope - CEA"/>
            <person name="William W."/>
        </authorList>
    </citation>
    <scope>NUCLEOTIDE SEQUENCE [LARGE SCALE GENOMIC DNA]</scope>
</reference>
<evidence type="ECO:0000313" key="1">
    <source>
        <dbReference type="EMBL" id="CAH3142926.1"/>
    </source>
</evidence>
<comment type="caution">
    <text evidence="1">The sequence shown here is derived from an EMBL/GenBank/DDBJ whole genome shotgun (WGS) entry which is preliminary data.</text>
</comment>
<keyword evidence="2" id="KW-1185">Reference proteome</keyword>
<proteinExistence type="predicted"/>
<organism evidence="1 2">
    <name type="scientific">Porites lobata</name>
    <dbReference type="NCBI Taxonomy" id="104759"/>
    <lineage>
        <taxon>Eukaryota</taxon>
        <taxon>Metazoa</taxon>
        <taxon>Cnidaria</taxon>
        <taxon>Anthozoa</taxon>
        <taxon>Hexacorallia</taxon>
        <taxon>Scleractinia</taxon>
        <taxon>Fungiina</taxon>
        <taxon>Poritidae</taxon>
        <taxon>Porites</taxon>
    </lineage>
</organism>
<accession>A0ABN8PFQ2</accession>
<name>A0ABN8PFQ2_9CNID</name>
<dbReference type="Proteomes" id="UP001159405">
    <property type="component" value="Unassembled WGS sequence"/>
</dbReference>
<gene>
    <name evidence="1" type="ORF">PLOB_00043137</name>
</gene>